<name>A0A8H4QM77_9AGAR</name>
<keyword evidence="2" id="KW-1185">Reference proteome</keyword>
<protein>
    <submittedName>
        <fullName evidence="1">Uncharacterized protein</fullName>
    </submittedName>
</protein>
<dbReference type="Proteomes" id="UP000521872">
    <property type="component" value="Unassembled WGS sequence"/>
</dbReference>
<sequence length="224" mass="25067">MRCTTLKTLDSSLNDFRHLSLRLHCGTGASGRKEKFYDVLTLVLMIRSTPSTLVLAHRGTCYCSNSTRLTHLDTSKATKFNSSSGLTRISKSELYSRYIPFGDRLIGIRPTAQEISQLTGNLLRPEKEVLEDRLIEANAIRSWSSLVYPSPSNADRPVDLPSVRMSLCGQHKVGLDSGAPVQFRERSVRDFSEIEIGGVYEGHQVKILKTRLDSLKQRQVQGGR</sequence>
<accession>A0A8H4QM77</accession>
<proteinExistence type="predicted"/>
<evidence type="ECO:0000313" key="2">
    <source>
        <dbReference type="Proteomes" id="UP000521872"/>
    </source>
</evidence>
<comment type="caution">
    <text evidence="1">The sequence shown here is derived from an EMBL/GenBank/DDBJ whole genome shotgun (WGS) entry which is preliminary data.</text>
</comment>
<evidence type="ECO:0000313" key="1">
    <source>
        <dbReference type="EMBL" id="KAF4613270.1"/>
    </source>
</evidence>
<gene>
    <name evidence="1" type="ORF">D9613_011154</name>
</gene>
<dbReference type="AlphaFoldDB" id="A0A8H4QM77"/>
<organism evidence="1 2">
    <name type="scientific">Agrocybe pediades</name>
    <dbReference type="NCBI Taxonomy" id="84607"/>
    <lineage>
        <taxon>Eukaryota</taxon>
        <taxon>Fungi</taxon>
        <taxon>Dikarya</taxon>
        <taxon>Basidiomycota</taxon>
        <taxon>Agaricomycotina</taxon>
        <taxon>Agaricomycetes</taxon>
        <taxon>Agaricomycetidae</taxon>
        <taxon>Agaricales</taxon>
        <taxon>Agaricineae</taxon>
        <taxon>Strophariaceae</taxon>
        <taxon>Agrocybe</taxon>
    </lineage>
</organism>
<dbReference type="EMBL" id="JAACJL010000046">
    <property type="protein sequence ID" value="KAF4613270.1"/>
    <property type="molecule type" value="Genomic_DNA"/>
</dbReference>
<reference evidence="1 2" key="1">
    <citation type="submission" date="2019-12" db="EMBL/GenBank/DDBJ databases">
        <authorList>
            <person name="Floudas D."/>
            <person name="Bentzer J."/>
            <person name="Ahren D."/>
            <person name="Johansson T."/>
            <person name="Persson P."/>
            <person name="Tunlid A."/>
        </authorList>
    </citation>
    <scope>NUCLEOTIDE SEQUENCE [LARGE SCALE GENOMIC DNA]</scope>
    <source>
        <strain evidence="1 2">CBS 102.39</strain>
    </source>
</reference>